<evidence type="ECO:0000313" key="2">
    <source>
        <dbReference type="Proteomes" id="UP000177418"/>
    </source>
</evidence>
<comment type="caution">
    <text evidence="1">The sequence shown here is derived from an EMBL/GenBank/DDBJ whole genome shotgun (WGS) entry which is preliminary data.</text>
</comment>
<dbReference type="Gene3D" id="2.40.30.10">
    <property type="entry name" value="Translation factors"/>
    <property type="match status" value="1"/>
</dbReference>
<evidence type="ECO:0000313" key="1">
    <source>
        <dbReference type="EMBL" id="OGK54779.1"/>
    </source>
</evidence>
<dbReference type="InterPro" id="IPR009000">
    <property type="entry name" value="Transl_B-barrel_sf"/>
</dbReference>
<dbReference type="AlphaFoldDB" id="A0A1F7JGN2"/>
<protein>
    <recommendedName>
        <fullName evidence="3">Translation elongation factor-like protein</fullName>
    </recommendedName>
</protein>
<dbReference type="SUPFAM" id="SSF50447">
    <property type="entry name" value="Translation proteins"/>
    <property type="match status" value="1"/>
</dbReference>
<reference evidence="1 2" key="1">
    <citation type="journal article" date="2016" name="Nat. Commun.">
        <title>Thousands of microbial genomes shed light on interconnected biogeochemical processes in an aquifer system.</title>
        <authorList>
            <person name="Anantharaman K."/>
            <person name="Brown C.T."/>
            <person name="Hug L.A."/>
            <person name="Sharon I."/>
            <person name="Castelle C.J."/>
            <person name="Probst A.J."/>
            <person name="Thomas B.C."/>
            <person name="Singh A."/>
            <person name="Wilkins M.J."/>
            <person name="Karaoz U."/>
            <person name="Brodie E.L."/>
            <person name="Williams K.H."/>
            <person name="Hubbard S.S."/>
            <person name="Banfield J.F."/>
        </authorList>
    </citation>
    <scope>NUCLEOTIDE SEQUENCE [LARGE SCALE GENOMIC DNA]</scope>
</reference>
<sequence>MDEKVKKLGKVTHYFPHVNAGIIKLESPLKTGDTIRIKGNEYEFTQKVTSMQVDHKAITEAKKGDEIGVQVDQKVHEGDEVYLL</sequence>
<gene>
    <name evidence="1" type="ORF">A3H78_05845</name>
</gene>
<name>A0A1F7JGN2_9BACT</name>
<accession>A0A1F7JGN2</accession>
<evidence type="ECO:0008006" key="3">
    <source>
        <dbReference type="Google" id="ProtNLM"/>
    </source>
</evidence>
<organism evidence="1 2">
    <name type="scientific">Candidatus Roizmanbacteria bacterium RIFCSPLOWO2_02_FULL_36_11</name>
    <dbReference type="NCBI Taxonomy" id="1802071"/>
    <lineage>
        <taxon>Bacteria</taxon>
        <taxon>Candidatus Roizmaniibacteriota</taxon>
    </lineage>
</organism>
<proteinExistence type="predicted"/>
<dbReference type="Proteomes" id="UP000177418">
    <property type="component" value="Unassembled WGS sequence"/>
</dbReference>
<dbReference type="EMBL" id="MGAV01000013">
    <property type="protein sequence ID" value="OGK54779.1"/>
    <property type="molecule type" value="Genomic_DNA"/>
</dbReference>